<accession>X1QGH5</accession>
<name>X1QGH5_9ZZZZ</name>
<evidence type="ECO:0000313" key="2">
    <source>
        <dbReference type="EMBL" id="GAI42379.1"/>
    </source>
</evidence>
<dbReference type="EMBL" id="BARV01029208">
    <property type="protein sequence ID" value="GAI42379.1"/>
    <property type="molecule type" value="Genomic_DNA"/>
</dbReference>
<organism evidence="2">
    <name type="scientific">marine sediment metagenome</name>
    <dbReference type="NCBI Taxonomy" id="412755"/>
    <lineage>
        <taxon>unclassified sequences</taxon>
        <taxon>metagenomes</taxon>
        <taxon>ecological metagenomes</taxon>
    </lineage>
</organism>
<feature type="non-terminal residue" evidence="2">
    <location>
        <position position="179"/>
    </location>
</feature>
<reference evidence="2" key="1">
    <citation type="journal article" date="2014" name="Front. Microbiol.">
        <title>High frequency of phylogenetically diverse reductive dehalogenase-homologous genes in deep subseafloor sedimentary metagenomes.</title>
        <authorList>
            <person name="Kawai M."/>
            <person name="Futagami T."/>
            <person name="Toyoda A."/>
            <person name="Takaki Y."/>
            <person name="Nishi S."/>
            <person name="Hori S."/>
            <person name="Arai W."/>
            <person name="Tsubouchi T."/>
            <person name="Morono Y."/>
            <person name="Uchiyama I."/>
            <person name="Ito T."/>
            <person name="Fujiyama A."/>
            <person name="Inagaki F."/>
            <person name="Takami H."/>
        </authorList>
    </citation>
    <scope>NUCLEOTIDE SEQUENCE</scope>
    <source>
        <strain evidence="2">Expedition CK06-06</strain>
    </source>
</reference>
<comment type="caution">
    <text evidence="2">The sequence shown here is derived from an EMBL/GenBank/DDBJ whole genome shotgun (WGS) entry which is preliminary data.</text>
</comment>
<evidence type="ECO:0000259" key="1">
    <source>
        <dbReference type="Pfam" id="PF06439"/>
    </source>
</evidence>
<gene>
    <name evidence="2" type="ORF">S06H3_46624</name>
</gene>
<feature type="domain" description="3-keto-alpha-glucoside-1,2-lyase/3-keto-2-hydroxy-glucal hydratase" evidence="1">
    <location>
        <begin position="15"/>
        <end position="170"/>
    </location>
</feature>
<sequence>MNNTKVIIPKVAAILFNGKDVSNWTTRSGKRAGWKVEGEILHIVPGGGDIMTKERFTDFFLHLEFRCPDMPEVKGQAKGNSGVFLQGRYEIQVLDSYGINIPGKGDCGAIYDQFAPLVNACKPPMEWQAYDVIFRAPHMDKTGNIIEPTKVSVLQNGQVIQNNVQLPGVTAGALDNRVG</sequence>
<dbReference type="AlphaFoldDB" id="X1QGH5"/>
<dbReference type="InterPro" id="IPR010496">
    <property type="entry name" value="AL/BT2_dom"/>
</dbReference>
<proteinExistence type="predicted"/>
<dbReference type="Gene3D" id="2.60.120.560">
    <property type="entry name" value="Exo-inulinase, domain 1"/>
    <property type="match status" value="1"/>
</dbReference>
<dbReference type="Pfam" id="PF06439">
    <property type="entry name" value="3keto-disac_hyd"/>
    <property type="match status" value="1"/>
</dbReference>
<dbReference type="GO" id="GO:0016787">
    <property type="term" value="F:hydrolase activity"/>
    <property type="evidence" value="ECO:0007669"/>
    <property type="project" value="InterPro"/>
</dbReference>
<protein>
    <recommendedName>
        <fullName evidence="1">3-keto-alpha-glucoside-1,2-lyase/3-keto-2-hydroxy-glucal hydratase domain-containing protein</fullName>
    </recommendedName>
</protein>